<sequence length="239" mass="25892">MGNIFEKLFKSLLGKKKMRILILSLDTAGKTTILYKLKLGETVPAVPTVGFCVETVEYKNNTFAVWDVGSHFKIRPLWQHFFQNTKGARSPGSTHQGSLASGVLPIKCSHVEFGMWKGGRSHPFLPHSSRCAGSGGQLDSILPHQSPAWGPWGCKDLSSGFPSFLTSSILWKSAVGLAPLTRLECSGVILAHCNVLFPSSELSASQFAQFIKKLCGVTGTNDEASPGSLTSYPSHLLDR</sequence>
<dbReference type="InterPro" id="IPR031687">
    <property type="entry name" value="ARL17_C"/>
</dbReference>
<evidence type="ECO:0000256" key="7">
    <source>
        <dbReference type="ARBA" id="ARBA00022927"/>
    </source>
</evidence>
<keyword evidence="14" id="KW-1185">Reference proteome</keyword>
<dbReference type="Pfam" id="PF15840">
    <property type="entry name" value="ARL17"/>
    <property type="match status" value="1"/>
</dbReference>
<protein>
    <submittedName>
        <fullName evidence="13">ADP ribosylation factor like GTPase 17A</fullName>
    </submittedName>
</protein>
<dbReference type="PANTHER" id="PTHR11711">
    <property type="entry name" value="ADP RIBOSYLATION FACTOR-RELATED"/>
    <property type="match status" value="1"/>
</dbReference>
<dbReference type="InterPro" id="IPR024156">
    <property type="entry name" value="Small_GTPase_ARF"/>
</dbReference>
<evidence type="ECO:0000313" key="14">
    <source>
        <dbReference type="Proteomes" id="UP000005640"/>
    </source>
</evidence>
<reference evidence="13" key="4">
    <citation type="submission" date="2025-05" db="UniProtKB">
        <authorList>
            <consortium name="Ensembl"/>
        </authorList>
    </citation>
    <scope>IDENTIFICATION</scope>
</reference>
<evidence type="ECO:0000259" key="12">
    <source>
        <dbReference type="Pfam" id="PF15840"/>
    </source>
</evidence>
<dbReference type="SMART" id="SM00177">
    <property type="entry name" value="ARF"/>
    <property type="match status" value="1"/>
</dbReference>
<evidence type="ECO:0000256" key="3">
    <source>
        <dbReference type="ARBA" id="ARBA00022448"/>
    </source>
</evidence>
<feature type="domain" description="ADP-ribosylation factor-like protein 17 C-terminal" evidence="12">
    <location>
        <begin position="115"/>
        <end position="175"/>
    </location>
</feature>
<dbReference type="GO" id="GO:0015031">
    <property type="term" value="P:protein transport"/>
    <property type="evidence" value="ECO:0007669"/>
    <property type="project" value="UniProtKB-KW"/>
</dbReference>
<keyword evidence="11" id="KW-0479">Metal-binding</keyword>
<evidence type="ECO:0000313" key="13">
    <source>
        <dbReference type="Ensembl" id="ENSP00000516344.1"/>
    </source>
</evidence>
<dbReference type="Pfam" id="PF00025">
    <property type="entry name" value="Arf"/>
    <property type="match status" value="1"/>
</dbReference>
<dbReference type="OrthoDB" id="9541630at2759"/>
<keyword evidence="9" id="KW-0342">GTP-binding</keyword>
<name>A0A994J5A8_HUMAN</name>
<reference evidence="13 14" key="3">
    <citation type="journal article" date="2006" name="Nature">
        <title>DNA sequence of human chromosome 17 and analysis of rearrangement in the human lineage.</title>
        <authorList>
            <person name="Zody M.C."/>
            <person name="Garber M."/>
            <person name="Adams D.J."/>
            <person name="Sharpe T."/>
            <person name="Harrow J."/>
            <person name="Lupski J.R."/>
            <person name="Nicholson C."/>
            <person name="Searle S.M."/>
            <person name="Wilming L."/>
            <person name="Young S.K."/>
            <person name="Abouelleil A."/>
            <person name="Allen N.R."/>
            <person name="Bi W."/>
            <person name="Bloom T."/>
            <person name="Borowsky M.L."/>
            <person name="Bugalter B.E."/>
            <person name="Butler J."/>
            <person name="Chang J.L."/>
            <person name="Chen C.K."/>
            <person name="Cook A."/>
            <person name="Corum B."/>
            <person name="Cuomo C.A."/>
            <person name="de Jong P.J."/>
            <person name="DeCaprio D."/>
            <person name="Dewar K."/>
            <person name="FitzGerald M."/>
            <person name="Gilbert J."/>
            <person name="Gibson R."/>
            <person name="Gnerre S."/>
            <person name="Goldstein S."/>
            <person name="Grafham D.V."/>
            <person name="Grocock R."/>
            <person name="Hafez N."/>
            <person name="Hagopian D.S."/>
            <person name="Hart E."/>
            <person name="Norman C.H."/>
            <person name="Humphray S."/>
            <person name="Jaffe D.B."/>
            <person name="Jones M."/>
            <person name="Kamal M."/>
            <person name="Khodiyar V.K."/>
            <person name="LaButti K."/>
            <person name="Laird G."/>
            <person name="Lehoczky J."/>
            <person name="Liu X."/>
            <person name="Lokyitsang T."/>
            <person name="Loveland J."/>
            <person name="Lui A."/>
            <person name="Macdonald P."/>
            <person name="Major J.E."/>
            <person name="Matthews L."/>
            <person name="Mauceli E."/>
            <person name="McCarroll S.A."/>
            <person name="Mihalev A.H."/>
            <person name="Mudge J."/>
            <person name="Nguyen C."/>
            <person name="Nicol R."/>
            <person name="O'Leary S.B."/>
            <person name="Osoegawa K."/>
            <person name="Schwartz D.C."/>
            <person name="Shaw-Smith C."/>
            <person name="Stankiewicz P."/>
            <person name="Steward C."/>
            <person name="Swarbreck D."/>
            <person name="Venkataraman V."/>
            <person name="Whittaker C.A."/>
            <person name="Yang X."/>
            <person name="Zimmer A.R."/>
            <person name="Bradley A."/>
            <person name="Hubbard T."/>
            <person name="Birren B.W."/>
            <person name="Rogers J."/>
            <person name="Lander E.S."/>
            <person name="Nusbaum C."/>
        </authorList>
    </citation>
    <scope>NUCLEOTIDE SEQUENCE [LARGE SCALE GENOMIC DNA]</scope>
</reference>
<dbReference type="InterPro" id="IPR006689">
    <property type="entry name" value="Small_GTPase_ARF/SAR"/>
</dbReference>
<evidence type="ECO:0000256" key="9">
    <source>
        <dbReference type="ARBA" id="ARBA00023134"/>
    </source>
</evidence>
<dbReference type="EMBL" id="AC138645">
    <property type="status" value="NOT_ANNOTATED_CDS"/>
    <property type="molecule type" value="Genomic_DNA"/>
</dbReference>
<accession>A0A994J5A8</accession>
<evidence type="ECO:0000256" key="10">
    <source>
        <dbReference type="ARBA" id="ARBA00023288"/>
    </source>
</evidence>
<dbReference type="Ensembl" id="ENST00000706304.1">
    <property type="protein sequence ID" value="ENSP00000516344.1"/>
    <property type="gene ID" value="ENSG00000185829.19"/>
</dbReference>
<feature type="binding site" evidence="11">
    <location>
        <position position="31"/>
    </location>
    <ligand>
        <name>Mg(2+)</name>
        <dbReference type="ChEBI" id="CHEBI:18420"/>
    </ligand>
</feature>
<dbReference type="SMR" id="A0A994J5A8"/>
<keyword evidence="11" id="KW-0460">Magnesium</keyword>
<keyword evidence="7" id="KW-0653">Protein transport</keyword>
<dbReference type="GO" id="GO:0003924">
    <property type="term" value="F:GTPase activity"/>
    <property type="evidence" value="ECO:0007669"/>
    <property type="project" value="InterPro"/>
</dbReference>
<dbReference type="Gene3D" id="3.40.50.300">
    <property type="entry name" value="P-loop containing nucleotide triphosphate hydrolases"/>
    <property type="match status" value="1"/>
</dbReference>
<gene>
    <name evidence="13" type="primary">ARL17A</name>
</gene>
<dbReference type="Ensembl" id="ENST00000706251.1">
    <property type="protein sequence ID" value="ENSP00000516298.1"/>
    <property type="gene ID" value="ENSG00000185829.19"/>
</dbReference>
<reference evidence="13" key="1">
    <citation type="journal article" date="2001" name="Nature">
        <title>Initial sequencing and analysis of the human genome.</title>
        <authorList>
            <consortium name="International Human Genome Sequencing Consortium"/>
            <person name="Lander E.S."/>
            <person name="Linton L.M."/>
            <person name="Birren B."/>
            <person name="Nusbaum C."/>
            <person name="Zody M.C."/>
            <person name="Baldwin J."/>
            <person name="Devon K."/>
            <person name="Dewar K."/>
            <person name="Doyle M."/>
            <person name="FitzHugh W."/>
            <person name="Funke R."/>
            <person name="Gage D."/>
            <person name="Harris K."/>
            <person name="Heaford A."/>
            <person name="Howland J."/>
            <person name="Kann L."/>
            <person name="Lehoczky J."/>
            <person name="LeVine R."/>
            <person name="McEwan P."/>
            <person name="McKernan K."/>
            <person name="Meldrim J."/>
            <person name="Mesirov J.P."/>
            <person name="Miranda C."/>
            <person name="Morris W."/>
            <person name="Naylor J."/>
            <person name="Raymond C."/>
            <person name="Rosetti M."/>
            <person name="Santos R."/>
            <person name="Sheridan A."/>
            <person name="Sougnez C."/>
            <person name="Stange-Thomann N."/>
            <person name="Stojanovic N."/>
            <person name="Subramanian A."/>
            <person name="Wyman D."/>
            <person name="Rogers J."/>
            <person name="Sulston J."/>
            <person name="Ainscough R."/>
            <person name="Beck S."/>
            <person name="Bentley D."/>
            <person name="Burton J."/>
            <person name="Clee C."/>
            <person name="Carter N."/>
            <person name="Coulson A."/>
            <person name="Deadman R."/>
            <person name="Deloukas P."/>
            <person name="Dunham A."/>
            <person name="Dunham I."/>
            <person name="Durbin R."/>
            <person name="French L."/>
            <person name="Grafham D."/>
            <person name="Gregory S."/>
            <person name="Hubbard T."/>
            <person name="Humphray S."/>
            <person name="Hunt A."/>
            <person name="Jones M."/>
            <person name="Lloyd C."/>
            <person name="McMurray A."/>
            <person name="Matthews L."/>
            <person name="Mercer S."/>
            <person name="Milne S."/>
            <person name="Mullikin J.C."/>
            <person name="Mungall A."/>
            <person name="Plumb R."/>
            <person name="Ross M."/>
            <person name="Shownkeen R."/>
            <person name="Sims S."/>
            <person name="Waterston R.H."/>
            <person name="Wilson R.K."/>
            <person name="Hillier L.W."/>
            <person name="McPherson J.D."/>
            <person name="Marra M.A."/>
            <person name="Mardis E.R."/>
            <person name="Fulton L.A."/>
            <person name="Chinwalla A.T."/>
            <person name="Pepin K.H."/>
            <person name="Gish W.R."/>
            <person name="Chissoe S.L."/>
            <person name="Wendl M.C."/>
            <person name="Delehaunty K.D."/>
            <person name="Miner T.L."/>
            <person name="Delehaunty A."/>
            <person name="Kramer J.B."/>
            <person name="Cook L.L."/>
            <person name="Fulton R.S."/>
            <person name="Johnson D.L."/>
            <person name="Minx P.J."/>
            <person name="Clifton S.W."/>
            <person name="Hawkins T."/>
            <person name="Branscomb E."/>
            <person name="Predki P."/>
            <person name="Richardson P."/>
            <person name="Wenning S."/>
            <person name="Slezak T."/>
            <person name="Doggett N."/>
            <person name="Cheng J.F."/>
            <person name="Olsen A."/>
            <person name="Lucas S."/>
            <person name="Elkin C."/>
            <person name="Uberbacher E."/>
            <person name="Frazier M."/>
            <person name="Gibbs R.A."/>
            <person name="Muzny D.M."/>
            <person name="Scherer S.E."/>
            <person name="Bouck J.B."/>
            <person name="Sodergren E.J."/>
            <person name="Worley K.C."/>
            <person name="Rives C.M."/>
            <person name="Gorrell J.H."/>
            <person name="Metzker M.L."/>
            <person name="Naylor S.L."/>
            <person name="Kucherlapati R.S."/>
            <person name="Nelson D.L."/>
            <person name="Weinstock G.M."/>
            <person name="Sakaki Y."/>
            <person name="Fujiyama A."/>
            <person name="Hattori M."/>
            <person name="Yada T."/>
            <person name="Toyoda A."/>
            <person name="Itoh T."/>
            <person name="Kawagoe C."/>
            <person name="Watanabe H."/>
            <person name="Totoki Y."/>
            <person name="Taylor T."/>
            <person name="Weissenbach J."/>
            <person name="Heilig R."/>
            <person name="Saurin W."/>
            <person name="Artiguenave F."/>
            <person name="Brottier P."/>
            <person name="Bruls T."/>
            <person name="Pelletier E."/>
            <person name="Robert C."/>
            <person name="Wincker P."/>
            <person name="Smith D.R."/>
            <person name="Doucette-Stamm L."/>
            <person name="Rubenfield M."/>
            <person name="Weinstock K."/>
            <person name="Lee H.M."/>
            <person name="Dubois J."/>
            <person name="Rosenthal A."/>
            <person name="Platzer M."/>
            <person name="Nyakatura G."/>
            <person name="Taudien S."/>
            <person name="Rump A."/>
            <person name="Yang H."/>
            <person name="Yu J."/>
            <person name="Wang J."/>
            <person name="Huang G."/>
            <person name="Gu J."/>
            <person name="Hood L."/>
            <person name="Rowen L."/>
            <person name="Madan A."/>
            <person name="Qin S."/>
            <person name="Davis R.W."/>
            <person name="Federspiel N.A."/>
            <person name="Abola A.P."/>
            <person name="Proctor M.J."/>
            <person name="Myers R.M."/>
            <person name="Schmutz J."/>
            <person name="Dickson M."/>
            <person name="Grimwood J."/>
            <person name="Cox D.R."/>
            <person name="Olson M.V."/>
            <person name="Kaul R."/>
            <person name="Raymond C."/>
            <person name="Shimizu N."/>
            <person name="Kawasaki K."/>
            <person name="Minoshima S."/>
            <person name="Evans G.A."/>
            <person name="Athanasiou M."/>
            <person name="Schultz R."/>
            <person name="Roe B.A."/>
            <person name="Chen F."/>
            <person name="Pan H."/>
            <person name="Ramser J."/>
            <person name="Lehrach H."/>
            <person name="Reinhardt R."/>
            <person name="McCombie W.R."/>
            <person name="de la Bastide M."/>
            <person name="Dedhia N."/>
            <person name="Blocker H."/>
            <person name="Hornischer K."/>
            <person name="Nordsiek G."/>
            <person name="Agarwala R."/>
            <person name="Aravind L."/>
            <person name="Bailey J.A."/>
            <person name="Bateman A."/>
            <person name="Batzoglou S."/>
            <person name="Birney E."/>
            <person name="Bork P."/>
            <person name="Brown D.G."/>
            <person name="Burge C.B."/>
            <person name="Cerutti L."/>
            <person name="Chen H.C."/>
            <person name="Church D."/>
            <person name="Clamp M."/>
            <person name="Copley R.R."/>
            <person name="Doerks T."/>
            <person name="Eddy S.R."/>
            <person name="Eichler E.E."/>
            <person name="Furey T.S."/>
            <person name="Galagan J."/>
            <person name="Gilbert J.G."/>
            <person name="Harmon C."/>
            <person name="Hayashizaki Y."/>
            <person name="Haussler D."/>
            <person name="Hermjakob H."/>
            <person name="Hokamp K."/>
            <person name="Jang W."/>
            <person name="Johnson L.S."/>
            <person name="Jones T.A."/>
            <person name="Kasif S."/>
            <person name="Kaspryzk A."/>
            <person name="Kennedy S."/>
            <person name="Kent W.J."/>
            <person name="Kitts P."/>
            <person name="Koonin E.V."/>
            <person name="Korf I."/>
            <person name="Kulp D."/>
            <person name="Lancet D."/>
            <person name="Lowe T.M."/>
            <person name="McLysaght A."/>
            <person name="Mikkelsen T."/>
            <person name="Moran J.V."/>
            <person name="Mulder N."/>
            <person name="Pollara V.J."/>
            <person name="Ponting C.P."/>
            <person name="Schuler G."/>
            <person name="Schultz J."/>
            <person name="Slater G."/>
            <person name="Smit A.F."/>
            <person name="Stupka E."/>
            <person name="Szustakowski J."/>
            <person name="Thierry-Mieg D."/>
            <person name="Thierry-Mieg J."/>
            <person name="Wagner L."/>
            <person name="Wallis J."/>
            <person name="Wheeler R."/>
            <person name="Williams A."/>
            <person name="Wolf Y.I."/>
            <person name="Wolfe K.H."/>
            <person name="Yang S.P."/>
            <person name="Yeh R.F."/>
            <person name="Collins F."/>
            <person name="Guyer M.S."/>
            <person name="Peterson J."/>
            <person name="Felsenfeld A."/>
            <person name="Wetterstrand K.A."/>
            <person name="Patrinos A."/>
            <person name="Morgan M.J."/>
            <person name="de Jong P."/>
            <person name="Catanese J.J."/>
            <person name="Osoegawa K."/>
            <person name="Shizuya H."/>
            <person name="Choi S."/>
            <person name="Chen Y.J."/>
        </authorList>
    </citation>
    <scope>NUCLEOTIDE SEQUENCE [LARGE SCALE GENOMIC DNA]</scope>
</reference>
<evidence type="ECO:0000256" key="2">
    <source>
        <dbReference type="ARBA" id="ARBA00010290"/>
    </source>
</evidence>
<dbReference type="GO" id="GO:0005794">
    <property type="term" value="C:Golgi apparatus"/>
    <property type="evidence" value="ECO:0007669"/>
    <property type="project" value="UniProtKB-SubCell"/>
</dbReference>
<evidence type="ECO:0000256" key="11">
    <source>
        <dbReference type="PIRSR" id="PIRSR606689-2"/>
    </source>
</evidence>
<keyword evidence="8" id="KW-0333">Golgi apparatus</keyword>
<dbReference type="SUPFAM" id="SSF52540">
    <property type="entry name" value="P-loop containing nucleoside triphosphate hydrolases"/>
    <property type="match status" value="1"/>
</dbReference>
<evidence type="ECO:0000256" key="4">
    <source>
        <dbReference type="ARBA" id="ARBA00022707"/>
    </source>
</evidence>
<keyword evidence="5" id="KW-0547">Nucleotide-binding</keyword>
<dbReference type="HGNC" id="HGNC:24096">
    <property type="gene designation" value="ARL17A"/>
</dbReference>
<dbReference type="PROSITE" id="PS51417">
    <property type="entry name" value="ARF"/>
    <property type="match status" value="1"/>
</dbReference>
<dbReference type="PRINTS" id="PR00328">
    <property type="entry name" value="SAR1GTPBP"/>
</dbReference>
<dbReference type="FunFam" id="3.40.50.300:FF:003500">
    <property type="entry name" value="ADP-ribosylation factor 1"/>
    <property type="match status" value="1"/>
</dbReference>
<keyword evidence="10" id="KW-0449">Lipoprotein</keyword>
<keyword evidence="6" id="KW-0931">ER-Golgi transport</keyword>
<dbReference type="GeneTree" id="ENSGT00950000183080"/>
<keyword evidence="3" id="KW-0813">Transport</keyword>
<dbReference type="AlphaFoldDB" id="A0A994J5A8"/>
<evidence type="ECO:0000256" key="5">
    <source>
        <dbReference type="ARBA" id="ARBA00022741"/>
    </source>
</evidence>
<dbReference type="OpenTargets" id="ENSG00000185829"/>
<comment type="subcellular location">
    <subcellularLocation>
        <location evidence="1">Golgi apparatus</location>
    </subcellularLocation>
</comment>
<dbReference type="GO" id="GO:0046872">
    <property type="term" value="F:metal ion binding"/>
    <property type="evidence" value="ECO:0007669"/>
    <property type="project" value="UniProtKB-KW"/>
</dbReference>
<keyword evidence="4" id="KW-0519">Myristate</keyword>
<proteinExistence type="inferred from homology"/>
<dbReference type="InterPro" id="IPR027417">
    <property type="entry name" value="P-loop_NTPase"/>
</dbReference>
<evidence type="ECO:0000256" key="6">
    <source>
        <dbReference type="ARBA" id="ARBA00022892"/>
    </source>
</evidence>
<dbReference type="GO" id="GO:0016192">
    <property type="term" value="P:vesicle-mediated transport"/>
    <property type="evidence" value="ECO:0007669"/>
    <property type="project" value="UniProtKB-KW"/>
</dbReference>
<comment type="similarity">
    <text evidence="2">Belongs to the small GTPase superfamily. Arf family.</text>
</comment>
<dbReference type="GO" id="GO:0005525">
    <property type="term" value="F:GTP binding"/>
    <property type="evidence" value="ECO:0007669"/>
    <property type="project" value="UniProtKB-KW"/>
</dbReference>
<feature type="binding site" evidence="11">
    <location>
        <position position="48"/>
    </location>
    <ligand>
        <name>Mg(2+)</name>
        <dbReference type="ChEBI" id="CHEBI:18420"/>
    </ligand>
</feature>
<evidence type="ECO:0000256" key="8">
    <source>
        <dbReference type="ARBA" id="ARBA00023034"/>
    </source>
</evidence>
<evidence type="ECO:0000256" key="1">
    <source>
        <dbReference type="ARBA" id="ARBA00004555"/>
    </source>
</evidence>
<reference evidence="13" key="2">
    <citation type="journal article" date="2004" name="Nature">
        <title>Finishing the euchromatic sequence of the human genome.</title>
        <authorList>
            <consortium name="International Human Genome Sequencing Consortium"/>
        </authorList>
    </citation>
    <scope>NUCLEOTIDE SEQUENCE [LARGE SCALE GENOMIC DNA]</scope>
</reference>
<organism evidence="13 14">
    <name type="scientific">Homo sapiens</name>
    <name type="common">Human</name>
    <dbReference type="NCBI Taxonomy" id="9606"/>
    <lineage>
        <taxon>Eukaryota</taxon>
        <taxon>Metazoa</taxon>
        <taxon>Chordata</taxon>
        <taxon>Craniata</taxon>
        <taxon>Vertebrata</taxon>
        <taxon>Euteleostomi</taxon>
        <taxon>Mammalia</taxon>
        <taxon>Eutheria</taxon>
        <taxon>Euarchontoglires</taxon>
        <taxon>Primates</taxon>
        <taxon>Haplorrhini</taxon>
        <taxon>Catarrhini</taxon>
        <taxon>Hominidae</taxon>
        <taxon>Homo</taxon>
    </lineage>
</organism>
<dbReference type="Proteomes" id="UP000005640">
    <property type="component" value="Chromosome 17"/>
</dbReference>